<feature type="signal peptide" evidence="2">
    <location>
        <begin position="1"/>
        <end position="18"/>
    </location>
</feature>
<reference evidence="3" key="1">
    <citation type="submission" date="2021-02" db="EMBL/GenBank/DDBJ databases">
        <authorList>
            <person name="Dougan E. K."/>
            <person name="Rhodes N."/>
            <person name="Thang M."/>
            <person name="Chan C."/>
        </authorList>
    </citation>
    <scope>NUCLEOTIDE SEQUENCE</scope>
</reference>
<sequence length="516" mass="54974">MSLSAWLLPFAVPAAACGGSCQAIAVGDDLPKVKWALRVWTFWPSVAELEIRPQDLMPAAERALSATDGSLPCRLARLALQLFVLCGMGREEQQQAVEVNGGAVLAEITALLSECGIAKLIGSGWPLFSLLALLRAGGVPVSARPSGITWQASDWVRHVRAAWRMSPQVGPPPPDDDVVYARPRWRGGPLPGKRRPRRSPVPGSGRWLQTAAASAGRAATGEEPRVRRRYLRAAEAALRLHAISPRGAREALGAEGSLLTTSWPICESLSLLEMGVIALPKGSPPGQGPAPGVRSEFLAKLWSRLGVARWDPEPSVLATLPGSVLPSEALLFHTLADMEGVQVIVESGVGQGGSTRAACSWAHAMPGRRVLALERSVSPAVAAQLRGWCGEVLTLKEGDAFQMLDSALAAGGNSTALLLDGPKGRVAVRLAEDAMRRFPGLRVAAVHDVPRLDSRYRDQEGRHLTRVAMEASPCLHIFSDEPWYVANFARRVDVGTSWSDTSHATGRAVAVGSARA</sequence>
<dbReference type="Proteomes" id="UP000604046">
    <property type="component" value="Unassembled WGS sequence"/>
</dbReference>
<dbReference type="Gene3D" id="3.40.50.150">
    <property type="entry name" value="Vaccinia Virus protein VP39"/>
    <property type="match status" value="1"/>
</dbReference>
<dbReference type="EMBL" id="CAJNDS010002597">
    <property type="protein sequence ID" value="CAE7539313.1"/>
    <property type="molecule type" value="Genomic_DNA"/>
</dbReference>
<keyword evidence="2" id="KW-0732">Signal</keyword>
<organism evidence="3 4">
    <name type="scientific">Symbiodinium natans</name>
    <dbReference type="NCBI Taxonomy" id="878477"/>
    <lineage>
        <taxon>Eukaryota</taxon>
        <taxon>Sar</taxon>
        <taxon>Alveolata</taxon>
        <taxon>Dinophyceae</taxon>
        <taxon>Suessiales</taxon>
        <taxon>Symbiodiniaceae</taxon>
        <taxon>Symbiodinium</taxon>
    </lineage>
</organism>
<comment type="caution">
    <text evidence="3">The sequence shown here is derived from an EMBL/GenBank/DDBJ whole genome shotgun (WGS) entry which is preliminary data.</text>
</comment>
<dbReference type="OrthoDB" id="443553at2759"/>
<feature type="chain" id="PRO_5032551026" evidence="2">
    <location>
        <begin position="19"/>
        <end position="516"/>
    </location>
</feature>
<evidence type="ECO:0000313" key="4">
    <source>
        <dbReference type="Proteomes" id="UP000604046"/>
    </source>
</evidence>
<evidence type="ECO:0000256" key="1">
    <source>
        <dbReference type="SAM" id="MobiDB-lite"/>
    </source>
</evidence>
<protein>
    <submittedName>
        <fullName evidence="3">Uncharacterized protein</fullName>
    </submittedName>
</protein>
<accession>A0A812TVP7</accession>
<dbReference type="InterPro" id="IPR029063">
    <property type="entry name" value="SAM-dependent_MTases_sf"/>
</dbReference>
<feature type="region of interest" description="Disordered" evidence="1">
    <location>
        <begin position="184"/>
        <end position="221"/>
    </location>
</feature>
<dbReference type="AlphaFoldDB" id="A0A812TVP7"/>
<feature type="compositionally biased region" description="Low complexity" evidence="1">
    <location>
        <begin position="200"/>
        <end position="219"/>
    </location>
</feature>
<gene>
    <name evidence="3" type="ORF">SNAT2548_LOCUS30238</name>
</gene>
<evidence type="ECO:0000313" key="3">
    <source>
        <dbReference type="EMBL" id="CAE7539313.1"/>
    </source>
</evidence>
<proteinExistence type="predicted"/>
<dbReference type="SUPFAM" id="SSF53335">
    <property type="entry name" value="S-adenosyl-L-methionine-dependent methyltransferases"/>
    <property type="match status" value="1"/>
</dbReference>
<keyword evidence="4" id="KW-1185">Reference proteome</keyword>
<name>A0A812TVP7_9DINO</name>
<evidence type="ECO:0000256" key="2">
    <source>
        <dbReference type="SAM" id="SignalP"/>
    </source>
</evidence>